<name>A0A377HJW5_GRIHO</name>
<dbReference type="EMBL" id="UGHD01000002">
    <property type="protein sequence ID" value="STO56416.1"/>
    <property type="molecule type" value="Genomic_DNA"/>
</dbReference>
<dbReference type="STRING" id="673.AL542_07325"/>
<evidence type="ECO:0000259" key="3">
    <source>
        <dbReference type="Pfam" id="PF13556"/>
    </source>
</evidence>
<evidence type="ECO:0000313" key="5">
    <source>
        <dbReference type="EMBL" id="STO56416.1"/>
    </source>
</evidence>
<dbReference type="Pfam" id="PF13556">
    <property type="entry name" value="HTH_30"/>
    <property type="match status" value="1"/>
</dbReference>
<dbReference type="Pfam" id="PF17853">
    <property type="entry name" value="GGDEF_2"/>
    <property type="match status" value="1"/>
</dbReference>
<feature type="domain" description="Putative sugar diacid recognition" evidence="2">
    <location>
        <begin position="3"/>
        <end position="136"/>
    </location>
</feature>
<gene>
    <name evidence="5" type="primary">cdaR</name>
    <name evidence="5" type="ORF">NCTC11645_00755</name>
</gene>
<reference evidence="5 6" key="1">
    <citation type="submission" date="2018-06" db="EMBL/GenBank/DDBJ databases">
        <authorList>
            <consortium name="Pathogen Informatics"/>
            <person name="Doyle S."/>
        </authorList>
    </citation>
    <scope>NUCLEOTIDE SEQUENCE [LARGE SCALE GENOMIC DNA]</scope>
    <source>
        <strain evidence="5 6">NCTC11645</strain>
    </source>
</reference>
<accession>A0A377HJW5</accession>
<dbReference type="InterPro" id="IPR051448">
    <property type="entry name" value="CdaR-like_regulators"/>
</dbReference>
<feature type="domain" description="PucR C-terminal helix-turn-helix" evidence="3">
    <location>
        <begin position="305"/>
        <end position="362"/>
    </location>
</feature>
<evidence type="ECO:0000259" key="2">
    <source>
        <dbReference type="Pfam" id="PF05651"/>
    </source>
</evidence>
<evidence type="ECO:0000313" key="6">
    <source>
        <dbReference type="Proteomes" id="UP000254512"/>
    </source>
</evidence>
<dbReference type="PANTHER" id="PTHR33744:SF15">
    <property type="entry name" value="CARBOHYDRATE DIACID REGULATOR"/>
    <property type="match status" value="1"/>
</dbReference>
<dbReference type="InterPro" id="IPR025736">
    <property type="entry name" value="PucR_C-HTH_dom"/>
</dbReference>
<feature type="domain" description="CdaR GGDEF-like" evidence="4">
    <location>
        <begin position="142"/>
        <end position="250"/>
    </location>
</feature>
<dbReference type="PANTHER" id="PTHR33744">
    <property type="entry name" value="CARBOHYDRATE DIACID REGULATOR"/>
    <property type="match status" value="1"/>
</dbReference>
<dbReference type="AlphaFoldDB" id="A0A377HJW5"/>
<dbReference type="InterPro" id="IPR042070">
    <property type="entry name" value="PucR_C-HTH_sf"/>
</dbReference>
<organism evidence="5 6">
    <name type="scientific">Grimontia hollisae</name>
    <name type="common">Vibrio hollisae</name>
    <dbReference type="NCBI Taxonomy" id="673"/>
    <lineage>
        <taxon>Bacteria</taxon>
        <taxon>Pseudomonadati</taxon>
        <taxon>Pseudomonadota</taxon>
        <taxon>Gammaproteobacteria</taxon>
        <taxon>Vibrionales</taxon>
        <taxon>Vibrionaceae</taxon>
        <taxon>Grimontia</taxon>
    </lineage>
</organism>
<dbReference type="Gene3D" id="1.10.10.2840">
    <property type="entry name" value="PucR C-terminal helix-turn-helix domain"/>
    <property type="match status" value="1"/>
</dbReference>
<evidence type="ECO:0000259" key="4">
    <source>
        <dbReference type="Pfam" id="PF17853"/>
    </source>
</evidence>
<dbReference type="InterPro" id="IPR041522">
    <property type="entry name" value="CdaR_GGDEF"/>
</dbReference>
<proteinExistence type="inferred from homology"/>
<comment type="similarity">
    <text evidence="1">Belongs to the CdaR family.</text>
</comment>
<dbReference type="Proteomes" id="UP000254512">
    <property type="component" value="Unassembled WGS sequence"/>
</dbReference>
<protein>
    <submittedName>
        <fullName evidence="5">Sugar diacid regulator</fullName>
    </submittedName>
</protein>
<sequence length="376" mass="42898">MKITPDLANAIVQRAIKIINNALNVMDEQGYIIASTDHSRLHQRHEGAILALSEKRTIEITEEMQHNMWGVKPGVNLPIFFKEQAIGVVGISGKLEAVRQYGELVRMAAEMTVEHAHELDLLRWSETRKEEFVLQWLYHETHEDHLRSLAGKLNVNLDTPYGVALCQHPIDVDQRTLTTQLTPIHPHILKASCSGVILVVLVPLQGKKPETLNQYWEKNIQRLLKQLPVANRCRWVFSDPVSDIDEIRNTFFGLCSVLNGLQDNIHQARLSDYPLAALLNPVSESWKLRQINNILRPIEGKSPDLLTTLRAWFIHNSDIDKTASSLYVHPNTVRYRLKQIEECTGLSLTNFQQKGLLYAALTIKPTSQWIVEINKK</sequence>
<dbReference type="RefSeq" id="WP_114996173.1">
    <property type="nucleotide sequence ID" value="NZ_CABMOB010000001.1"/>
</dbReference>
<dbReference type="InterPro" id="IPR008599">
    <property type="entry name" value="Diacid_rec"/>
</dbReference>
<dbReference type="Pfam" id="PF05651">
    <property type="entry name" value="Diacid_rec"/>
    <property type="match status" value="1"/>
</dbReference>
<evidence type="ECO:0000256" key="1">
    <source>
        <dbReference type="ARBA" id="ARBA00006754"/>
    </source>
</evidence>